<dbReference type="EMBL" id="HBUF01099936">
    <property type="protein sequence ID" value="CAG6637826.1"/>
    <property type="molecule type" value="Transcribed_RNA"/>
</dbReference>
<proteinExistence type="predicted"/>
<sequence length="164" mass="19109">MTMLSLLVDEYYAQEKKELILKIKKKCSTIKDSSILGDDFVLQVIQFIVMNPTNGLLKVDQESLGRLIDLSTAFIQDEYSPLMTTLKMRKQFRKMFKQKDWTAEEVSFKFPYLIALYFLPDLSIGDISCGPRENFPTFTSFLKQLEQRIIKHGKLFFSRSVQSL</sequence>
<dbReference type="EMBL" id="HBUF01099934">
    <property type="protein sequence ID" value="CAG6637822.1"/>
    <property type="molecule type" value="Transcribed_RNA"/>
</dbReference>
<accession>A0A8D8QU93</accession>
<dbReference type="AlphaFoldDB" id="A0A8D8QU93"/>
<evidence type="ECO:0000313" key="1">
    <source>
        <dbReference type="EMBL" id="CAG6637822.1"/>
    </source>
</evidence>
<organism evidence="1">
    <name type="scientific">Cacopsylla melanoneura</name>
    <dbReference type="NCBI Taxonomy" id="428564"/>
    <lineage>
        <taxon>Eukaryota</taxon>
        <taxon>Metazoa</taxon>
        <taxon>Ecdysozoa</taxon>
        <taxon>Arthropoda</taxon>
        <taxon>Hexapoda</taxon>
        <taxon>Insecta</taxon>
        <taxon>Pterygota</taxon>
        <taxon>Neoptera</taxon>
        <taxon>Paraneoptera</taxon>
        <taxon>Hemiptera</taxon>
        <taxon>Sternorrhyncha</taxon>
        <taxon>Psylloidea</taxon>
        <taxon>Psyllidae</taxon>
        <taxon>Psyllinae</taxon>
        <taxon>Cacopsylla</taxon>
    </lineage>
</organism>
<reference evidence="1" key="1">
    <citation type="submission" date="2021-05" db="EMBL/GenBank/DDBJ databases">
        <authorList>
            <person name="Alioto T."/>
            <person name="Alioto T."/>
            <person name="Gomez Garrido J."/>
        </authorList>
    </citation>
    <scope>NUCLEOTIDE SEQUENCE</scope>
</reference>
<name>A0A8D8QU93_9HEMI</name>
<protein>
    <submittedName>
        <fullName evidence="1">Uncharacterized protein</fullName>
    </submittedName>
</protein>